<feature type="coiled-coil region" evidence="5">
    <location>
        <begin position="153"/>
        <end position="215"/>
    </location>
</feature>
<proteinExistence type="predicted"/>
<dbReference type="GO" id="GO:0016020">
    <property type="term" value="C:membrane"/>
    <property type="evidence" value="ECO:0007669"/>
    <property type="project" value="UniProtKB-SubCell"/>
</dbReference>
<dbReference type="Gene3D" id="2.40.30.170">
    <property type="match status" value="1"/>
</dbReference>
<feature type="transmembrane region" description="Helical" evidence="7">
    <location>
        <begin position="40"/>
        <end position="61"/>
    </location>
</feature>
<reference evidence="11" key="1">
    <citation type="submission" date="2016-10" db="EMBL/GenBank/DDBJ databases">
        <authorList>
            <person name="Varghese N."/>
            <person name="Submissions S."/>
        </authorList>
    </citation>
    <scope>NUCLEOTIDE SEQUENCE [LARGE SCALE GENOMIC DNA]</scope>
    <source>
        <strain evidence="11">DSM 17453</strain>
    </source>
</reference>
<sequence length="388" mass="43071">MSQDTANHQPENPKSGEHHTQKSHPPHESKKKKKGNSMKIINLLILALVLGGLYFVVRSYFNVGNDKFTNAAQIESYINPINTRVSAYIKEIRFTEHQYVKKGDTLLILDDREIRTQLGQAEAAYMSAQASRNATSTSVKTAANNVYTVGANVEAAKANIDAVKARLWNTEQNFKRYQNLLNDEAVTRQQFEQIKTDYEAQKAQLEAQIAQYQSVINSRTTSELSVREVQSKLGLNDAEIKRSANALAMAKLNLSYTVITAPHDGIMGRRTVNVGQLLNASQQVATIVDINNIWVTANYREKQLGNIKIGGLANIKVDALDGEEFEGKITAISGATGARYAAVPVDNSTGNFVKVQQRIPVRIEFTKNNPPQELKKLRAGMNVEINIK</sequence>
<dbReference type="PANTHER" id="PTHR30386:SF26">
    <property type="entry name" value="TRANSPORT PROTEIN COMB"/>
    <property type="match status" value="1"/>
</dbReference>
<comment type="subcellular location">
    <subcellularLocation>
        <location evidence="1">Membrane</location>
        <topology evidence="1">Single-pass membrane protein</topology>
    </subcellularLocation>
</comment>
<keyword evidence="5" id="KW-0175">Coiled coil</keyword>
<feature type="region of interest" description="Disordered" evidence="6">
    <location>
        <begin position="1"/>
        <end position="35"/>
    </location>
</feature>
<dbReference type="InterPro" id="IPR050739">
    <property type="entry name" value="MFP"/>
</dbReference>
<evidence type="ECO:0000313" key="11">
    <source>
        <dbReference type="Proteomes" id="UP000199450"/>
    </source>
</evidence>
<feature type="compositionally biased region" description="Basic and acidic residues" evidence="6">
    <location>
        <begin position="14"/>
        <end position="28"/>
    </location>
</feature>
<keyword evidence="11" id="KW-1185">Reference proteome</keyword>
<feature type="domain" description="Multidrug resistance protein MdtA-like barrel-sandwich hybrid" evidence="8">
    <location>
        <begin position="81"/>
        <end position="289"/>
    </location>
</feature>
<dbReference type="PANTHER" id="PTHR30386">
    <property type="entry name" value="MEMBRANE FUSION SUBUNIT OF EMRAB-TOLC MULTIDRUG EFFLUX PUMP"/>
    <property type="match status" value="1"/>
</dbReference>
<dbReference type="AlphaFoldDB" id="A0A1H7XFX1"/>
<evidence type="ECO:0000259" key="9">
    <source>
        <dbReference type="Pfam" id="PF25954"/>
    </source>
</evidence>
<dbReference type="Proteomes" id="UP000199450">
    <property type="component" value="Unassembled WGS sequence"/>
</dbReference>
<dbReference type="Gene3D" id="2.40.50.100">
    <property type="match status" value="1"/>
</dbReference>
<dbReference type="Gene3D" id="1.10.287.470">
    <property type="entry name" value="Helix hairpin bin"/>
    <property type="match status" value="2"/>
</dbReference>
<dbReference type="STRING" id="295069.SAMN05421856_102378"/>
<evidence type="ECO:0000259" key="8">
    <source>
        <dbReference type="Pfam" id="PF25917"/>
    </source>
</evidence>
<evidence type="ECO:0000256" key="3">
    <source>
        <dbReference type="ARBA" id="ARBA00022989"/>
    </source>
</evidence>
<feature type="domain" description="CusB-like beta-barrel" evidence="9">
    <location>
        <begin position="292"/>
        <end position="333"/>
    </location>
</feature>
<evidence type="ECO:0000256" key="1">
    <source>
        <dbReference type="ARBA" id="ARBA00004167"/>
    </source>
</evidence>
<keyword evidence="3 7" id="KW-1133">Transmembrane helix</keyword>
<dbReference type="OrthoDB" id="9811754at2"/>
<dbReference type="RefSeq" id="WP_089999036.1">
    <property type="nucleotide sequence ID" value="NZ_FOBV01000002.1"/>
</dbReference>
<keyword evidence="2 7" id="KW-0812">Transmembrane</keyword>
<dbReference type="PRINTS" id="PR01490">
    <property type="entry name" value="RTXTOXIND"/>
</dbReference>
<dbReference type="Pfam" id="PF25917">
    <property type="entry name" value="BSH_RND"/>
    <property type="match status" value="1"/>
</dbReference>
<name>A0A1H7XFX1_9FLAO</name>
<dbReference type="SUPFAM" id="SSF111369">
    <property type="entry name" value="HlyD-like secretion proteins"/>
    <property type="match status" value="3"/>
</dbReference>
<evidence type="ECO:0000256" key="7">
    <source>
        <dbReference type="SAM" id="Phobius"/>
    </source>
</evidence>
<dbReference type="InterPro" id="IPR058792">
    <property type="entry name" value="Beta-barrel_RND_2"/>
</dbReference>
<evidence type="ECO:0000256" key="4">
    <source>
        <dbReference type="ARBA" id="ARBA00023136"/>
    </source>
</evidence>
<dbReference type="EMBL" id="FOBV01000002">
    <property type="protein sequence ID" value="SEM31939.1"/>
    <property type="molecule type" value="Genomic_DNA"/>
</dbReference>
<accession>A0A1H7XFX1</accession>
<evidence type="ECO:0000256" key="2">
    <source>
        <dbReference type="ARBA" id="ARBA00022692"/>
    </source>
</evidence>
<protein>
    <submittedName>
        <fullName evidence="10">Membrane fusion protein, multidrug efflux system</fullName>
    </submittedName>
</protein>
<evidence type="ECO:0000256" key="6">
    <source>
        <dbReference type="SAM" id="MobiDB-lite"/>
    </source>
</evidence>
<organism evidence="10 11">
    <name type="scientific">Chryseobacterium taichungense</name>
    <dbReference type="NCBI Taxonomy" id="295069"/>
    <lineage>
        <taxon>Bacteria</taxon>
        <taxon>Pseudomonadati</taxon>
        <taxon>Bacteroidota</taxon>
        <taxon>Flavobacteriia</taxon>
        <taxon>Flavobacteriales</taxon>
        <taxon>Weeksellaceae</taxon>
        <taxon>Chryseobacterium group</taxon>
        <taxon>Chryseobacterium</taxon>
    </lineage>
</organism>
<dbReference type="InterPro" id="IPR058625">
    <property type="entry name" value="MdtA-like_BSH"/>
</dbReference>
<feature type="compositionally biased region" description="Polar residues" evidence="6">
    <location>
        <begin position="1"/>
        <end position="12"/>
    </location>
</feature>
<evidence type="ECO:0000256" key="5">
    <source>
        <dbReference type="SAM" id="Coils"/>
    </source>
</evidence>
<gene>
    <name evidence="10" type="ORF">SAMN05421856_102378</name>
</gene>
<keyword evidence="4 7" id="KW-0472">Membrane</keyword>
<dbReference type="Pfam" id="PF25954">
    <property type="entry name" value="Beta-barrel_RND_2"/>
    <property type="match status" value="1"/>
</dbReference>
<evidence type="ECO:0000313" key="10">
    <source>
        <dbReference type="EMBL" id="SEM31939.1"/>
    </source>
</evidence>